<dbReference type="Pfam" id="PF00150">
    <property type="entry name" value="Cellulase"/>
    <property type="match status" value="1"/>
</dbReference>
<keyword evidence="7" id="KW-1185">Reference proteome</keyword>
<comment type="caution">
    <text evidence="6">The sequence shown here is derived from an EMBL/GenBank/DDBJ whole genome shotgun (WGS) entry which is preliminary data.</text>
</comment>
<dbReference type="EMBL" id="ML986634">
    <property type="protein sequence ID" value="KAF2262920.1"/>
    <property type="molecule type" value="Genomic_DNA"/>
</dbReference>
<dbReference type="PANTHER" id="PTHR31263">
    <property type="entry name" value="CELLULASE FAMILY PROTEIN (AFU_ORTHOLOGUE AFUA_5G14560)"/>
    <property type="match status" value="1"/>
</dbReference>
<dbReference type="GO" id="GO:0004553">
    <property type="term" value="F:hydrolase activity, hydrolyzing O-glycosyl compounds"/>
    <property type="evidence" value="ECO:0007669"/>
    <property type="project" value="InterPro"/>
</dbReference>
<evidence type="ECO:0000256" key="4">
    <source>
        <dbReference type="RuleBase" id="RU361153"/>
    </source>
</evidence>
<gene>
    <name evidence="6" type="ORF">CC78DRAFT_519418</name>
</gene>
<evidence type="ECO:0000313" key="6">
    <source>
        <dbReference type="EMBL" id="KAF2262920.1"/>
    </source>
</evidence>
<dbReference type="SUPFAM" id="SSF51445">
    <property type="entry name" value="(Trans)glycosidases"/>
    <property type="match status" value="1"/>
</dbReference>
<dbReference type="Gene3D" id="3.20.20.80">
    <property type="entry name" value="Glycosidases"/>
    <property type="match status" value="1"/>
</dbReference>
<sequence>MDVMDGLNYGSPVFPNHTRSHPHTRLVFETSSITVMLLKFLTGLFVLGSIASAQLEPLHTSSRWIMDSNNKRFKFRCINWAGHMEANIPEGLQHQPVEAIARLVSDSGFNCVRLTFSIDMALHQDQKVSESFSTLADRAGAPKADVDSLWSRVKEKNPWIEMATVSETFGKVIDTLGTHNLRVILDNHVSKASWCCSLEDGNGWWDKAPGYVESNSRNFKTDDWLKGLAAMASFSAKHPAVAGIGLRNEIREVPVVQSRDAWYTFIPQGADAVHNANKDLLIIMGGTYSSQDASFLRSKPLDRSRWAGKIVWEWHHYTFSIPWITSFKNCFLWKQQVGAYTGFLLTQNQDYTGPLWLSEFGFGMTGGPPERHGIGSQEDYDYLNCLVEYVTGNDGDWALWALQGNYYVRDGVVDKEEGWGLVNKEWTAWRNTEVKGLLGKMWDVTQGP</sequence>
<reference evidence="7" key="1">
    <citation type="journal article" date="2020" name="Stud. Mycol.">
        <title>101 Dothideomycetes genomes: A test case for predicting lifestyles and emergence of pathogens.</title>
        <authorList>
            <person name="Haridas S."/>
            <person name="Albert R."/>
            <person name="Binder M."/>
            <person name="Bloem J."/>
            <person name="LaButti K."/>
            <person name="Salamov A."/>
            <person name="Andreopoulos B."/>
            <person name="Baker S."/>
            <person name="Barry K."/>
            <person name="Bills G."/>
            <person name="Bluhm B."/>
            <person name="Cannon C."/>
            <person name="Castanera R."/>
            <person name="Culley D."/>
            <person name="Daum C."/>
            <person name="Ezra D."/>
            <person name="Gonzalez J."/>
            <person name="Henrissat B."/>
            <person name="Kuo A."/>
            <person name="Liang C."/>
            <person name="Lipzen A."/>
            <person name="Lutzoni F."/>
            <person name="Magnuson J."/>
            <person name="Mondo S."/>
            <person name="Nolan M."/>
            <person name="Ohm R."/>
            <person name="Pangilinan J."/>
            <person name="Park H.-J."/>
            <person name="Ramirez L."/>
            <person name="Alfaro M."/>
            <person name="Sun H."/>
            <person name="Tritt A."/>
            <person name="Yoshinaga Y."/>
            <person name="Zwiers L.-H."/>
            <person name="Turgeon B."/>
            <person name="Goodwin S."/>
            <person name="Spatafora J."/>
            <person name="Crous P."/>
            <person name="Grigoriev I."/>
        </authorList>
    </citation>
    <scope>NUCLEOTIDE SEQUENCE [LARGE SCALE GENOMIC DNA]</scope>
    <source>
        <strain evidence="7">CBS 304.66</strain>
    </source>
</reference>
<accession>A0A9P4MYT7</accession>
<dbReference type="GO" id="GO:0000272">
    <property type="term" value="P:polysaccharide catabolic process"/>
    <property type="evidence" value="ECO:0007669"/>
    <property type="project" value="InterPro"/>
</dbReference>
<evidence type="ECO:0000256" key="3">
    <source>
        <dbReference type="ARBA" id="ARBA00023295"/>
    </source>
</evidence>
<protein>
    <submittedName>
        <fullName evidence="6">Cellulase</fullName>
    </submittedName>
</protein>
<dbReference type="InterPro" id="IPR001547">
    <property type="entry name" value="Glyco_hydro_5"/>
</dbReference>
<keyword evidence="2 4" id="KW-0378">Hydrolase</keyword>
<dbReference type="OrthoDB" id="442731at2759"/>
<dbReference type="Proteomes" id="UP000800093">
    <property type="component" value="Unassembled WGS sequence"/>
</dbReference>
<dbReference type="AlphaFoldDB" id="A0A9P4MYT7"/>
<name>A0A9P4MYT7_9PLEO</name>
<keyword evidence="3 4" id="KW-0326">Glycosidase</keyword>
<organism evidence="6 7">
    <name type="scientific">Lojkania enalia</name>
    <dbReference type="NCBI Taxonomy" id="147567"/>
    <lineage>
        <taxon>Eukaryota</taxon>
        <taxon>Fungi</taxon>
        <taxon>Dikarya</taxon>
        <taxon>Ascomycota</taxon>
        <taxon>Pezizomycotina</taxon>
        <taxon>Dothideomycetes</taxon>
        <taxon>Pleosporomycetidae</taxon>
        <taxon>Pleosporales</taxon>
        <taxon>Pleosporales incertae sedis</taxon>
        <taxon>Lojkania</taxon>
    </lineage>
</organism>
<comment type="similarity">
    <text evidence="1 4">Belongs to the glycosyl hydrolase 5 (cellulase A) family.</text>
</comment>
<feature type="domain" description="Glycoside hydrolase family 5" evidence="5">
    <location>
        <begin position="94"/>
        <end position="404"/>
    </location>
</feature>
<evidence type="ECO:0000256" key="1">
    <source>
        <dbReference type="ARBA" id="ARBA00005641"/>
    </source>
</evidence>
<evidence type="ECO:0000256" key="2">
    <source>
        <dbReference type="ARBA" id="ARBA00022801"/>
    </source>
</evidence>
<evidence type="ECO:0000313" key="7">
    <source>
        <dbReference type="Proteomes" id="UP000800093"/>
    </source>
</evidence>
<proteinExistence type="inferred from homology"/>
<evidence type="ECO:0000259" key="5">
    <source>
        <dbReference type="Pfam" id="PF00150"/>
    </source>
</evidence>
<dbReference type="InterPro" id="IPR017853">
    <property type="entry name" value="GH"/>
</dbReference>
<dbReference type="PANTHER" id="PTHR31263:SF0">
    <property type="entry name" value="CELLULASE FAMILY PROTEIN (AFU_ORTHOLOGUE AFUA_5G14560)"/>
    <property type="match status" value="1"/>
</dbReference>